<comment type="caution">
    <text evidence="3">The sequence shown here is derived from an EMBL/GenBank/DDBJ whole genome shotgun (WGS) entry which is preliminary data.</text>
</comment>
<feature type="transmembrane region" description="Helical" evidence="2">
    <location>
        <begin position="74"/>
        <end position="93"/>
    </location>
</feature>
<keyword evidence="2" id="KW-1133">Transmembrane helix</keyword>
<evidence type="ECO:0000256" key="1">
    <source>
        <dbReference type="SAM" id="MobiDB-lite"/>
    </source>
</evidence>
<proteinExistence type="predicted"/>
<gene>
    <name evidence="3" type="ORF">L544_3347</name>
</gene>
<feature type="transmembrane region" description="Helical" evidence="2">
    <location>
        <begin position="166"/>
        <end position="185"/>
    </location>
</feature>
<organism evidence="3 4">
    <name type="scientific">Bordetella hinzii OH87 BAL007II</name>
    <dbReference type="NCBI Taxonomy" id="1331262"/>
    <lineage>
        <taxon>Bacteria</taxon>
        <taxon>Pseudomonadati</taxon>
        <taxon>Pseudomonadota</taxon>
        <taxon>Betaproteobacteria</taxon>
        <taxon>Burkholderiales</taxon>
        <taxon>Alcaligenaceae</taxon>
        <taxon>Bordetella</taxon>
    </lineage>
</organism>
<sequence>MAVCRASSRARRPDIRRRPGRPVARRRECGRTSGCAWRAPGTTARNLSPDCSTLGAEIGSTSLSGSPPTGWKRYAWACLGWAMVALGFIGAFLPVMPTTIFLILAAGCFARSSPRLEAWLLHHPRFGAPLRQWREQGAISRKGKGYAAAGMAAGYVVFLWGARPGWPLACGVAAGMAACAAWVLTRPAPRD</sequence>
<keyword evidence="2" id="KW-0812">Transmembrane</keyword>
<dbReference type="PANTHER" id="PTHR35813">
    <property type="entry name" value="INNER MEMBRANE PROTEIN YBAN"/>
    <property type="match status" value="1"/>
</dbReference>
<accession>A0ABR4R6K2</accession>
<dbReference type="PANTHER" id="PTHR35813:SF1">
    <property type="entry name" value="INNER MEMBRANE PROTEIN YBAN"/>
    <property type="match status" value="1"/>
</dbReference>
<keyword evidence="4" id="KW-1185">Reference proteome</keyword>
<keyword evidence="2" id="KW-0472">Membrane</keyword>
<evidence type="ECO:0000313" key="4">
    <source>
        <dbReference type="Proteomes" id="UP000025748"/>
    </source>
</evidence>
<dbReference type="Proteomes" id="UP000025748">
    <property type="component" value="Unassembled WGS sequence"/>
</dbReference>
<reference evidence="3 4" key="1">
    <citation type="submission" date="2014-03" db="EMBL/GenBank/DDBJ databases">
        <title>Genome sequence of Bordetella hinzii.</title>
        <authorList>
            <person name="Register K."/>
            <person name="Harvill E."/>
            <person name="Goodfield L.L."/>
            <person name="Ivanov Y.V."/>
            <person name="Meyer J.A."/>
            <person name="Muse S.J."/>
            <person name="Jacobs N."/>
            <person name="Bendor L."/>
            <person name="Smallridge W.E."/>
            <person name="Brinkac L.M."/>
            <person name="Sanka R."/>
            <person name="Kim M."/>
            <person name="Losada L."/>
        </authorList>
    </citation>
    <scope>NUCLEOTIDE SEQUENCE [LARGE SCALE GENOMIC DNA]</scope>
    <source>
        <strain evidence="3 4">OH87 BAL007II</strain>
    </source>
</reference>
<evidence type="ECO:0000256" key="2">
    <source>
        <dbReference type="SAM" id="Phobius"/>
    </source>
</evidence>
<name>A0ABR4R6K2_9BORD</name>
<feature type="region of interest" description="Disordered" evidence="1">
    <location>
        <begin position="1"/>
        <end position="23"/>
    </location>
</feature>
<evidence type="ECO:0000313" key="3">
    <source>
        <dbReference type="EMBL" id="KCB26071.1"/>
    </source>
</evidence>
<protein>
    <submittedName>
        <fullName evidence="3">PF04304 family protein</fullName>
    </submittedName>
</protein>
<dbReference type="EMBL" id="JHEM01000002">
    <property type="protein sequence ID" value="KCB26071.1"/>
    <property type="molecule type" value="Genomic_DNA"/>
</dbReference>
<dbReference type="InterPro" id="IPR007401">
    <property type="entry name" value="DUF454"/>
</dbReference>
<dbReference type="Pfam" id="PF04304">
    <property type="entry name" value="DUF454"/>
    <property type="match status" value="1"/>
</dbReference>